<evidence type="ECO:0000313" key="1">
    <source>
        <dbReference type="EMBL" id="KAH1039893.1"/>
    </source>
</evidence>
<protein>
    <recommendedName>
        <fullName evidence="3">UBN2 domain-containing protein</fullName>
    </recommendedName>
</protein>
<reference evidence="1 2" key="1">
    <citation type="journal article" date="2021" name="Plant Biotechnol. J.">
        <title>Multi-omics assisted identification of the key and species-specific regulatory components of drought-tolerant mechanisms in Gossypium stocksii.</title>
        <authorList>
            <person name="Yu D."/>
            <person name="Ke L."/>
            <person name="Zhang D."/>
            <person name="Wu Y."/>
            <person name="Sun Y."/>
            <person name="Mei J."/>
            <person name="Sun J."/>
            <person name="Sun Y."/>
        </authorList>
    </citation>
    <scope>NUCLEOTIDE SEQUENCE [LARGE SCALE GENOMIC DNA]</scope>
    <source>
        <strain evidence="2">cv. E1</strain>
        <tissue evidence="1">Leaf</tissue>
    </source>
</reference>
<name>A0A9D3UHR6_9ROSI</name>
<keyword evidence="2" id="KW-1185">Reference proteome</keyword>
<dbReference type="Proteomes" id="UP000828251">
    <property type="component" value="Unassembled WGS sequence"/>
</dbReference>
<accession>A0A9D3UHR6</accession>
<dbReference type="AlphaFoldDB" id="A0A9D3UHR6"/>
<dbReference type="Pfam" id="PF14223">
    <property type="entry name" value="Retrotran_gag_2"/>
    <property type="match status" value="1"/>
</dbReference>
<evidence type="ECO:0008006" key="3">
    <source>
        <dbReference type="Google" id="ProtNLM"/>
    </source>
</evidence>
<comment type="caution">
    <text evidence="1">The sequence shown here is derived from an EMBL/GenBank/DDBJ whole genome shotgun (WGS) entry which is preliminary data.</text>
</comment>
<dbReference type="EMBL" id="JAIQCV010000012">
    <property type="protein sequence ID" value="KAH1039893.1"/>
    <property type="molecule type" value="Genomic_DNA"/>
</dbReference>
<sequence length="231" mass="26806">MEIWDKLEVTHEGSNQVKKSNVGILTLNYETFTLKPEEDIKAMSDRFTIIINELKTYKKTYPNEGIVQKMLKSLALSWDAKVIAIDEAKNLETLSSDELIGSMLIHEMRLKGINKGEEKVEKKKVGVALKSTIKSSNSNKDVDEDEEMVMFARRFKRLMRSNRKRKFQKKEGPKIESIKEKDYIMCYEYKKQGTPSLIILNGRKEGQANKSLRLMLLVRVMRTLPIMKIKK</sequence>
<dbReference type="OrthoDB" id="1738629at2759"/>
<gene>
    <name evidence="1" type="ORF">J1N35_041636</name>
</gene>
<evidence type="ECO:0000313" key="2">
    <source>
        <dbReference type="Proteomes" id="UP000828251"/>
    </source>
</evidence>
<proteinExistence type="predicted"/>
<dbReference type="PANTHER" id="PTHR34676:SF8">
    <property type="entry name" value="TRANSMEMBRANE PROTEIN"/>
    <property type="match status" value="1"/>
</dbReference>
<dbReference type="PANTHER" id="PTHR34676">
    <property type="entry name" value="DUF4219 DOMAIN-CONTAINING PROTEIN-RELATED"/>
    <property type="match status" value="1"/>
</dbReference>
<organism evidence="1 2">
    <name type="scientific">Gossypium stocksii</name>
    <dbReference type="NCBI Taxonomy" id="47602"/>
    <lineage>
        <taxon>Eukaryota</taxon>
        <taxon>Viridiplantae</taxon>
        <taxon>Streptophyta</taxon>
        <taxon>Embryophyta</taxon>
        <taxon>Tracheophyta</taxon>
        <taxon>Spermatophyta</taxon>
        <taxon>Magnoliopsida</taxon>
        <taxon>eudicotyledons</taxon>
        <taxon>Gunneridae</taxon>
        <taxon>Pentapetalae</taxon>
        <taxon>rosids</taxon>
        <taxon>malvids</taxon>
        <taxon>Malvales</taxon>
        <taxon>Malvaceae</taxon>
        <taxon>Malvoideae</taxon>
        <taxon>Gossypium</taxon>
    </lineage>
</organism>